<name>A0A517TEE7_9PLAN</name>
<keyword evidence="1" id="KW-1133">Transmembrane helix</keyword>
<feature type="transmembrane region" description="Helical" evidence="1">
    <location>
        <begin position="366"/>
        <end position="387"/>
    </location>
</feature>
<evidence type="ECO:0000313" key="2">
    <source>
        <dbReference type="EMBL" id="QDT66743.1"/>
    </source>
</evidence>
<dbReference type="OrthoDB" id="109080at2"/>
<feature type="transmembrane region" description="Helical" evidence="1">
    <location>
        <begin position="282"/>
        <end position="302"/>
    </location>
</feature>
<dbReference type="EMBL" id="CP036316">
    <property type="protein sequence ID" value="QDT66743.1"/>
    <property type="molecule type" value="Genomic_DNA"/>
</dbReference>
<evidence type="ECO:0000256" key="1">
    <source>
        <dbReference type="SAM" id="Phobius"/>
    </source>
</evidence>
<dbReference type="Proteomes" id="UP000319976">
    <property type="component" value="Chromosome"/>
</dbReference>
<feature type="transmembrane region" description="Helical" evidence="1">
    <location>
        <begin position="133"/>
        <end position="155"/>
    </location>
</feature>
<evidence type="ECO:0008006" key="4">
    <source>
        <dbReference type="Google" id="ProtNLM"/>
    </source>
</evidence>
<keyword evidence="3" id="KW-1185">Reference proteome</keyword>
<evidence type="ECO:0000313" key="3">
    <source>
        <dbReference type="Proteomes" id="UP000319976"/>
    </source>
</evidence>
<feature type="transmembrane region" description="Helical" evidence="1">
    <location>
        <begin position="167"/>
        <end position="193"/>
    </location>
</feature>
<feature type="transmembrane region" description="Helical" evidence="1">
    <location>
        <begin position="253"/>
        <end position="270"/>
    </location>
</feature>
<dbReference type="RefSeq" id="WP_145266085.1">
    <property type="nucleotide sequence ID" value="NZ_CP036316.1"/>
</dbReference>
<protein>
    <recommendedName>
        <fullName evidence="4">Glycosyltransferase RgtA/B/C/D-like domain-containing protein</fullName>
    </recommendedName>
</protein>
<feature type="transmembrane region" description="Helical" evidence="1">
    <location>
        <begin position="84"/>
        <end position="103"/>
    </location>
</feature>
<feature type="transmembrane region" description="Helical" evidence="1">
    <location>
        <begin position="7"/>
        <end position="28"/>
    </location>
</feature>
<proteinExistence type="predicted"/>
<feature type="transmembrane region" description="Helical" evidence="1">
    <location>
        <begin position="340"/>
        <end position="359"/>
    </location>
</feature>
<sequence>MTRLGPCSYFAIALVAVPIALHLATITWHSVNIPFWDDFDSILLFVLPETNHVQTLFEQHNEHRIAWTRSVAWTYTFLKGEVEFSHLSILGGLGLTGLLLAFLKLYSDKRLPIILFAPAAFIALHPISYGRLLWAMAALQNYFVLLFAFLSYYFWGRRDRASCFFALFFGVMASFTSANGILCFLPLLLWSLTESISKQQLQLPLPKLLASKSTIRFYALSITVLVVGILYFSDYERPMHHPKILDTVGKPRLLLEYFFLLLGGYITIFFKSLDFGIPHKSAGFIVGIATAIAFIFISIKRYDRRCPELYYFFVYMLLTLMTISLARAGLGRNSATEWRYVMYSLIAVTVLYLSLIDIYAEKLLRFRLATGALIFFSFVFNIMFYQYGLSAISSENTRRTEGLRVYLETGTVPKLLFPSSQFATQTIDHAIELEIYSPPVSD</sequence>
<organism evidence="2 3">
    <name type="scientific">Calycomorphotria hydatis</name>
    <dbReference type="NCBI Taxonomy" id="2528027"/>
    <lineage>
        <taxon>Bacteria</taxon>
        <taxon>Pseudomonadati</taxon>
        <taxon>Planctomycetota</taxon>
        <taxon>Planctomycetia</taxon>
        <taxon>Planctomycetales</taxon>
        <taxon>Planctomycetaceae</taxon>
        <taxon>Calycomorphotria</taxon>
    </lineage>
</organism>
<reference evidence="2 3" key="1">
    <citation type="submission" date="2019-02" db="EMBL/GenBank/DDBJ databases">
        <title>Deep-cultivation of Planctomycetes and their phenomic and genomic characterization uncovers novel biology.</title>
        <authorList>
            <person name="Wiegand S."/>
            <person name="Jogler M."/>
            <person name="Boedeker C."/>
            <person name="Pinto D."/>
            <person name="Vollmers J."/>
            <person name="Rivas-Marin E."/>
            <person name="Kohn T."/>
            <person name="Peeters S.H."/>
            <person name="Heuer A."/>
            <person name="Rast P."/>
            <person name="Oberbeckmann S."/>
            <person name="Bunk B."/>
            <person name="Jeske O."/>
            <person name="Meyerdierks A."/>
            <person name="Storesund J.E."/>
            <person name="Kallscheuer N."/>
            <person name="Luecker S."/>
            <person name="Lage O.M."/>
            <person name="Pohl T."/>
            <person name="Merkel B.J."/>
            <person name="Hornburger P."/>
            <person name="Mueller R.-W."/>
            <person name="Bruemmer F."/>
            <person name="Labrenz M."/>
            <person name="Spormann A.M."/>
            <person name="Op den Camp H."/>
            <person name="Overmann J."/>
            <person name="Amann R."/>
            <person name="Jetten M.S.M."/>
            <person name="Mascher T."/>
            <person name="Medema M.H."/>
            <person name="Devos D.P."/>
            <person name="Kaster A.-K."/>
            <person name="Ovreas L."/>
            <person name="Rohde M."/>
            <person name="Galperin M.Y."/>
            <person name="Jogler C."/>
        </authorList>
    </citation>
    <scope>NUCLEOTIDE SEQUENCE [LARGE SCALE GENOMIC DNA]</scope>
    <source>
        <strain evidence="2 3">V22</strain>
    </source>
</reference>
<accession>A0A517TEE7</accession>
<feature type="transmembrane region" description="Helical" evidence="1">
    <location>
        <begin position="309"/>
        <end position="328"/>
    </location>
</feature>
<dbReference type="AlphaFoldDB" id="A0A517TEE7"/>
<keyword evidence="1" id="KW-0812">Transmembrane</keyword>
<gene>
    <name evidence="2" type="ORF">V22_40140</name>
</gene>
<keyword evidence="1" id="KW-0472">Membrane</keyword>
<dbReference type="KEGG" id="chya:V22_40140"/>
<feature type="transmembrane region" description="Helical" evidence="1">
    <location>
        <begin position="110"/>
        <end position="127"/>
    </location>
</feature>
<feature type="transmembrane region" description="Helical" evidence="1">
    <location>
        <begin position="213"/>
        <end position="232"/>
    </location>
</feature>